<dbReference type="PANTHER" id="PTHR33416:SF18">
    <property type="entry name" value="NUCLEOPORIN-LIKE PROTEIN"/>
    <property type="match status" value="1"/>
</dbReference>
<dbReference type="GO" id="GO:0071763">
    <property type="term" value="P:nuclear membrane organization"/>
    <property type="evidence" value="ECO:0007669"/>
    <property type="project" value="TreeGrafter"/>
</dbReference>
<dbReference type="STRING" id="180498.A0A067KBM8"/>
<feature type="region of interest" description="Disordered" evidence="1">
    <location>
        <begin position="569"/>
        <end position="590"/>
    </location>
</feature>
<keyword evidence="3" id="KW-1185">Reference proteome</keyword>
<proteinExistence type="predicted"/>
<dbReference type="GO" id="GO:0005635">
    <property type="term" value="C:nuclear envelope"/>
    <property type="evidence" value="ECO:0007669"/>
    <property type="project" value="TreeGrafter"/>
</dbReference>
<evidence type="ECO:0000313" key="2">
    <source>
        <dbReference type="EMBL" id="KDP32423.1"/>
    </source>
</evidence>
<dbReference type="Proteomes" id="UP000027138">
    <property type="component" value="Unassembled WGS sequence"/>
</dbReference>
<dbReference type="AlphaFoldDB" id="A0A067KBM8"/>
<dbReference type="EMBL" id="KK914582">
    <property type="protein sequence ID" value="KDP32423.1"/>
    <property type="molecule type" value="Genomic_DNA"/>
</dbReference>
<name>A0A067KBM8_JATCU</name>
<dbReference type="OrthoDB" id="653151at2759"/>
<accession>A0A067KBM8</accession>
<dbReference type="KEGG" id="jcu:105639380"/>
<reference evidence="2 3" key="1">
    <citation type="journal article" date="2014" name="PLoS ONE">
        <title>Global Analysis of Gene Expression Profiles in Physic Nut (Jatropha curcas L.) Seedlings Exposed to Salt Stress.</title>
        <authorList>
            <person name="Zhang L."/>
            <person name="Zhang C."/>
            <person name="Wu P."/>
            <person name="Chen Y."/>
            <person name="Li M."/>
            <person name="Jiang H."/>
            <person name="Wu G."/>
        </authorList>
    </citation>
    <scope>NUCLEOTIDE SEQUENCE [LARGE SCALE GENOMIC DNA]</scope>
    <source>
        <strain evidence="3">cv. GZQX0401</strain>
        <tissue evidence="2">Young leaves</tissue>
    </source>
</reference>
<sequence length="786" mass="85822">MEKKHAETTSYERGAGGKLRKPPRRPPSTPYARPPQNQTQRGGRWLSRLVDPAFRLIAGGANLILPSFFSKSQSVYTLPAPTGQENDHGVGETETWHAAVGQNAAAGEDDDKNFTSNHVEPRATEVAGTSSVLDRTIRHSEFNGHEVNKKVDVADPNGLSEIEILMKDKRFSRDEVNRLIELIKSRAVDLPDVEQENKNLSTSGGDLREPAVALEYSGKATGARQEELNRAIWETSQTGDRKHSSAILTDAERPANTLENSIKSKGEKLEDLDRIIWKTSTPLLQSKVQDDVGTSPLEIARAYMENRISDIGFGSDSLIAKDEGTLPCRDDLALKPFVPSPAPKSSPCWPGALVQDQRGYMTPQSQRGRFGLHNFPRTPYSRTIYSKTKSKLIQLQSNTDRQQNTIATPFQQTQTPAFGQVNARGNTLYDGHGSAGPIRRIRHKVNAQTPRGFAYSHTSLNNPQVENFIISDGLFSTSKRNLENGGTNSSAKFQSVGGKQQSSEVITPAVPAHSSLVARKILEHLERNPPTPKDKSAELRLATSWKKPQPSDHTPTMPNKLNSLTHLRSADSSEKSVQVNRNKPLLSPDDVNVVLNNNNSASNINVGTAPTHIGYAEPSQDFKKSQDSQFMNSYKDVSDSKAIPNAADGSSVFNLQKKLPPQTSGTKPVLPSISINKPNQRWTVTSDNSLGFTFPVSASAGVSSEPPTPSILPSSSSIGLNQQNEESSIPSYSFGLKRSTPGLVFSFPSSSTAPINDDTSDLKFNFGSDETKRLSFSSIGQDAICY</sequence>
<feature type="region of interest" description="Disordered" evidence="1">
    <location>
        <begin position="701"/>
        <end position="722"/>
    </location>
</feature>
<organism evidence="2 3">
    <name type="scientific">Jatropha curcas</name>
    <name type="common">Barbados nut</name>
    <dbReference type="NCBI Taxonomy" id="180498"/>
    <lineage>
        <taxon>Eukaryota</taxon>
        <taxon>Viridiplantae</taxon>
        <taxon>Streptophyta</taxon>
        <taxon>Embryophyta</taxon>
        <taxon>Tracheophyta</taxon>
        <taxon>Spermatophyta</taxon>
        <taxon>Magnoliopsida</taxon>
        <taxon>eudicotyledons</taxon>
        <taxon>Gunneridae</taxon>
        <taxon>Pentapetalae</taxon>
        <taxon>rosids</taxon>
        <taxon>fabids</taxon>
        <taxon>Malpighiales</taxon>
        <taxon>Euphorbiaceae</taxon>
        <taxon>Crotonoideae</taxon>
        <taxon>Jatropheae</taxon>
        <taxon>Jatropha</taxon>
    </lineage>
</organism>
<feature type="region of interest" description="Disordered" evidence="1">
    <location>
        <begin position="1"/>
        <end position="44"/>
    </location>
</feature>
<gene>
    <name evidence="2" type="ORF">JCGZ_13348</name>
</gene>
<evidence type="ECO:0008006" key="4">
    <source>
        <dbReference type="Google" id="ProtNLM"/>
    </source>
</evidence>
<evidence type="ECO:0000313" key="3">
    <source>
        <dbReference type="Proteomes" id="UP000027138"/>
    </source>
</evidence>
<protein>
    <recommendedName>
        <fullName evidence="4">Nuclear pore complex protein NUP1</fullName>
    </recommendedName>
</protein>
<dbReference type="PANTHER" id="PTHR33416">
    <property type="entry name" value="NUCLEAR PORE COMPLEX PROTEIN NUP1"/>
    <property type="match status" value="1"/>
</dbReference>
<evidence type="ECO:0000256" key="1">
    <source>
        <dbReference type="SAM" id="MobiDB-lite"/>
    </source>
</evidence>